<protein>
    <submittedName>
        <fullName evidence="3">Uncharacterized protein</fullName>
    </submittedName>
</protein>
<gene>
    <name evidence="3" type="ORF">LSINAPIS_LOCUS7905</name>
</gene>
<keyword evidence="2" id="KW-0812">Transmembrane</keyword>
<feature type="transmembrane region" description="Helical" evidence="2">
    <location>
        <begin position="151"/>
        <end position="168"/>
    </location>
</feature>
<evidence type="ECO:0000256" key="1">
    <source>
        <dbReference type="SAM" id="MobiDB-lite"/>
    </source>
</evidence>
<evidence type="ECO:0000256" key="2">
    <source>
        <dbReference type="SAM" id="Phobius"/>
    </source>
</evidence>
<evidence type="ECO:0000313" key="4">
    <source>
        <dbReference type="Proteomes" id="UP000324832"/>
    </source>
</evidence>
<keyword evidence="2" id="KW-1133">Transmembrane helix</keyword>
<evidence type="ECO:0000313" key="3">
    <source>
        <dbReference type="EMBL" id="VVC96384.1"/>
    </source>
</evidence>
<name>A0A5E4QFB0_9NEOP</name>
<dbReference type="Proteomes" id="UP000324832">
    <property type="component" value="Unassembled WGS sequence"/>
</dbReference>
<feature type="compositionally biased region" description="Polar residues" evidence="1">
    <location>
        <begin position="216"/>
        <end position="228"/>
    </location>
</feature>
<accession>A0A5E4QFB0</accession>
<feature type="region of interest" description="Disordered" evidence="1">
    <location>
        <begin position="201"/>
        <end position="228"/>
    </location>
</feature>
<dbReference type="EMBL" id="FZQP02002692">
    <property type="protein sequence ID" value="VVC96384.1"/>
    <property type="molecule type" value="Genomic_DNA"/>
</dbReference>
<keyword evidence="2" id="KW-0472">Membrane</keyword>
<keyword evidence="4" id="KW-1185">Reference proteome</keyword>
<sequence>MPTVKYEVRHDKDWTAFIIRLKALKVYSFCYHILIILVGKYCEPHFSTALRYHPDFSTPIEKTTPTHHTLYKINVKINTFEKLNTIPSPRHNCSQEKPTSIFLTSTYARMCEFLSMYASVVKYYSVESRNNIVWIINNGEFLCPNVIRFKAGWGFKFFAIITIIFISIRQHCQQKDGLDYAAWSRPRGTMAIKQGYEAKMNTGDGSIHQKTDDRLGSSSSSPVGATNTASGLLVVPQPLGKPTKLQPMHAHARKYHCKMCPQRY</sequence>
<organism evidence="3 4">
    <name type="scientific">Leptidea sinapis</name>
    <dbReference type="NCBI Taxonomy" id="189913"/>
    <lineage>
        <taxon>Eukaryota</taxon>
        <taxon>Metazoa</taxon>
        <taxon>Ecdysozoa</taxon>
        <taxon>Arthropoda</taxon>
        <taxon>Hexapoda</taxon>
        <taxon>Insecta</taxon>
        <taxon>Pterygota</taxon>
        <taxon>Neoptera</taxon>
        <taxon>Endopterygota</taxon>
        <taxon>Lepidoptera</taxon>
        <taxon>Glossata</taxon>
        <taxon>Ditrysia</taxon>
        <taxon>Papilionoidea</taxon>
        <taxon>Pieridae</taxon>
        <taxon>Dismorphiinae</taxon>
        <taxon>Leptidea</taxon>
    </lineage>
</organism>
<dbReference type="AlphaFoldDB" id="A0A5E4QFB0"/>
<reference evidence="3 4" key="1">
    <citation type="submission" date="2017-07" db="EMBL/GenBank/DDBJ databases">
        <authorList>
            <person name="Talla V."/>
            <person name="Backstrom N."/>
        </authorList>
    </citation>
    <scope>NUCLEOTIDE SEQUENCE [LARGE SCALE GENOMIC DNA]</scope>
</reference>
<proteinExistence type="predicted"/>